<dbReference type="GO" id="GO:0016757">
    <property type="term" value="F:glycosyltransferase activity"/>
    <property type="evidence" value="ECO:0007669"/>
    <property type="project" value="TreeGrafter"/>
</dbReference>
<keyword evidence="2" id="KW-0812">Transmembrane</keyword>
<keyword evidence="1" id="KW-0808">Transferase</keyword>
<sequence length="388" mass="44955">MEKKSKIKNLKILIVGHVTESYGPMQSLPEYCQKRVEEFAVISHPFSYCTIPYSECLLYQDGKLKKRYRGLKIKTSWPVHYLADVGLTFWFVIRMKRKWDLFIGSDCLNAFTGIILRSIGVVSKVIFYEHDYSPERFANWILDAIFHYINGFSARHADIIWDNPPNLLEMRKKQRADLKKVIRVPHGVDLNKIKILPLSKIQRKTLVYIGYIDQNKGLQLVVKAVKELASKIPEIKVSVVGSGYYEPEIKKMVKKYKLEKYFHFFGFTSHDWTLSYLPSCAVGLAPYLNRSKSTFRFAEPLKVKDYFGCGLPIIITKVPDIAKEIEGKNLGLAIRYNADELAKAILKLLTDDKFYRQCRRNVLTYSKNISWDYTFDQAFEKTLAPAGN</sequence>
<reference evidence="4" key="1">
    <citation type="submission" date="2017-09" db="EMBL/GenBank/DDBJ databases">
        <title>Depth-based differentiation of microbial function through sediment-hosted aquifers and enrichment of novel symbionts in the deep terrestrial subsurface.</title>
        <authorList>
            <person name="Probst A.J."/>
            <person name="Ladd B."/>
            <person name="Jarett J.K."/>
            <person name="Geller-Mcgrath D.E."/>
            <person name="Sieber C.M.K."/>
            <person name="Emerson J.B."/>
            <person name="Anantharaman K."/>
            <person name="Thomas B.C."/>
            <person name="Malmstrom R."/>
            <person name="Stieglmeier M."/>
            <person name="Klingl A."/>
            <person name="Woyke T."/>
            <person name="Ryan C.M."/>
            <person name="Banfield J.F."/>
        </authorList>
    </citation>
    <scope>NUCLEOTIDE SEQUENCE [LARGE SCALE GENOMIC DNA]</scope>
</reference>
<dbReference type="PANTHER" id="PTHR46401:SF2">
    <property type="entry name" value="GLYCOSYLTRANSFERASE WBBK-RELATED"/>
    <property type="match status" value="1"/>
</dbReference>
<proteinExistence type="predicted"/>
<dbReference type="Gene3D" id="3.40.50.2000">
    <property type="entry name" value="Glycogen Phosphorylase B"/>
    <property type="match status" value="2"/>
</dbReference>
<accession>A0A2M7BAX8</accession>
<dbReference type="GO" id="GO:0009103">
    <property type="term" value="P:lipopolysaccharide biosynthetic process"/>
    <property type="evidence" value="ECO:0007669"/>
    <property type="project" value="TreeGrafter"/>
</dbReference>
<gene>
    <name evidence="3" type="ORF">COS54_03420</name>
</gene>
<evidence type="ECO:0000313" key="3">
    <source>
        <dbReference type="EMBL" id="PIV00257.1"/>
    </source>
</evidence>
<organism evidence="3 4">
    <name type="scientific">Candidatus Shapirobacteria bacterium CG03_land_8_20_14_0_80_39_12</name>
    <dbReference type="NCBI Taxonomy" id="1974879"/>
    <lineage>
        <taxon>Bacteria</taxon>
        <taxon>Candidatus Shapironibacteriota</taxon>
    </lineage>
</organism>
<comment type="caution">
    <text evidence="3">The sequence shown here is derived from an EMBL/GenBank/DDBJ whole genome shotgun (WGS) entry which is preliminary data.</text>
</comment>
<feature type="transmembrane region" description="Helical" evidence="2">
    <location>
        <begin position="75"/>
        <end position="93"/>
    </location>
</feature>
<keyword evidence="2" id="KW-0472">Membrane</keyword>
<evidence type="ECO:0000256" key="2">
    <source>
        <dbReference type="SAM" id="Phobius"/>
    </source>
</evidence>
<dbReference type="Proteomes" id="UP000229631">
    <property type="component" value="Unassembled WGS sequence"/>
</dbReference>
<dbReference type="PANTHER" id="PTHR46401">
    <property type="entry name" value="GLYCOSYLTRANSFERASE WBBK-RELATED"/>
    <property type="match status" value="1"/>
</dbReference>
<evidence type="ECO:0008006" key="5">
    <source>
        <dbReference type="Google" id="ProtNLM"/>
    </source>
</evidence>
<dbReference type="SUPFAM" id="SSF53756">
    <property type="entry name" value="UDP-Glycosyltransferase/glycogen phosphorylase"/>
    <property type="match status" value="1"/>
</dbReference>
<protein>
    <recommendedName>
        <fullName evidence="5">Glycosyl transferase family 1 domain-containing protein</fullName>
    </recommendedName>
</protein>
<dbReference type="EMBL" id="PEVC01000059">
    <property type="protein sequence ID" value="PIV00257.1"/>
    <property type="molecule type" value="Genomic_DNA"/>
</dbReference>
<evidence type="ECO:0000313" key="4">
    <source>
        <dbReference type="Proteomes" id="UP000229631"/>
    </source>
</evidence>
<evidence type="ECO:0000256" key="1">
    <source>
        <dbReference type="ARBA" id="ARBA00022679"/>
    </source>
</evidence>
<name>A0A2M7BAX8_9BACT</name>
<dbReference type="AlphaFoldDB" id="A0A2M7BAX8"/>
<keyword evidence="2" id="KW-1133">Transmembrane helix</keyword>
<dbReference type="Pfam" id="PF13692">
    <property type="entry name" value="Glyco_trans_1_4"/>
    <property type="match status" value="1"/>
</dbReference>